<evidence type="ECO:0000313" key="3">
    <source>
        <dbReference type="EMBL" id="TXK13138.1"/>
    </source>
</evidence>
<evidence type="ECO:0000259" key="1">
    <source>
        <dbReference type="Pfam" id="PF03235"/>
    </source>
</evidence>
<gene>
    <name evidence="3" type="ORF">FVP77_06870</name>
</gene>
<dbReference type="PANTHER" id="PTHR35149:SF1">
    <property type="entry name" value="DUF5655 DOMAIN-CONTAINING PROTEIN"/>
    <property type="match status" value="1"/>
</dbReference>
<reference evidence="3 4" key="1">
    <citation type="submission" date="2019-08" db="EMBL/GenBank/DDBJ databases">
        <authorList>
            <person name="Dong K."/>
        </authorList>
    </citation>
    <scope>NUCLEOTIDE SEQUENCE [LARGE SCALE GENOMIC DNA]</scope>
    <source>
        <strain evidence="3 4">JCM14558</strain>
    </source>
</reference>
<sequence>MVSATNVDATAVNTIGWLSSPETSIVVPVYQRQYRWDIGGCEQLLADIRAVADTDDRRMHFIGSILSAVNTEDTTGELVLIDGQQRITTLMLLVAALHHTVRGAHPEMAAELERVIVRAADPSRTKLRPHRAWADAFRAVMMDAHADDAARDTRFDDNYAFFRSQVSLAEAPSIWRGLQKLEHVSITLGAGANAQQIFESLNSTGEPLRDHELIHNYVLMGLSHDEQTEIEDGFWLPIEQNTGDTIASFWRHYLVMRTGREVSTVGERGVYDAFRAEFPRLDLAQLRADAAQWKAYSEIYRVLLEPAHEPDPEIARQIAYLNTFGRGMYPLIMRSYGDYLTDAAHKPTLLRTLEFVQALLLRRSVVGLTNDRLVARLCRARADGQDELEKAVSRITPSDERVRVGLKYSELPHPTYVLRRLAATDSPDIELEWIFPPAPADTWSGDGTREWSEYTEDEQNSHRALAKTLGNLTLLEEGLAERAVDRTYPDKRDGVYPRSAVDISAELASVPVWNTAAISARSASLGERFLEIWAKPPVVDIDDDGLTPILDAKRRRGWPRGWQREWDYVEYCGEHWEVYDVKYLFNRVFKRLWADSRESVVAFSGRRGGPVYGAQSWNGQWDALDDSHFLYMGWDSRYMLTAVQGVLDEAGLASEVFVKYSYIGDAMA</sequence>
<keyword evidence="4" id="KW-1185">Reference proteome</keyword>
<evidence type="ECO:0000313" key="4">
    <source>
        <dbReference type="Proteomes" id="UP000321034"/>
    </source>
</evidence>
<comment type="caution">
    <text evidence="3">The sequence shown here is derived from an EMBL/GenBank/DDBJ whole genome shotgun (WGS) entry which is preliminary data.</text>
</comment>
<dbReference type="AlphaFoldDB" id="A0A5C8I244"/>
<dbReference type="EMBL" id="VRSV01000001">
    <property type="protein sequence ID" value="TXK13138.1"/>
    <property type="molecule type" value="Genomic_DNA"/>
</dbReference>
<dbReference type="Pfam" id="PF07510">
    <property type="entry name" value="GmrSD_C"/>
    <property type="match status" value="1"/>
</dbReference>
<dbReference type="Pfam" id="PF03235">
    <property type="entry name" value="GmrSD_N"/>
    <property type="match status" value="1"/>
</dbReference>
<dbReference type="RefSeq" id="WP_147893816.1">
    <property type="nucleotide sequence ID" value="NZ_BAAANR010000001.1"/>
</dbReference>
<organism evidence="3 4">
    <name type="scientific">Microbacterium hatanonis</name>
    <dbReference type="NCBI Taxonomy" id="404366"/>
    <lineage>
        <taxon>Bacteria</taxon>
        <taxon>Bacillati</taxon>
        <taxon>Actinomycetota</taxon>
        <taxon>Actinomycetes</taxon>
        <taxon>Micrococcales</taxon>
        <taxon>Microbacteriaceae</taxon>
        <taxon>Microbacterium</taxon>
    </lineage>
</organism>
<dbReference type="OrthoDB" id="9798761at2"/>
<accession>A0A5C8I244</accession>
<protein>
    <submittedName>
        <fullName evidence="3">DUF262 domain-containing protein</fullName>
    </submittedName>
</protein>
<dbReference type="InterPro" id="IPR011089">
    <property type="entry name" value="GmrSD_C"/>
</dbReference>
<feature type="domain" description="GmrSD restriction endonucleases N-terminal" evidence="1">
    <location>
        <begin position="19"/>
        <end position="218"/>
    </location>
</feature>
<evidence type="ECO:0000259" key="2">
    <source>
        <dbReference type="Pfam" id="PF07510"/>
    </source>
</evidence>
<dbReference type="Proteomes" id="UP000321034">
    <property type="component" value="Unassembled WGS sequence"/>
</dbReference>
<dbReference type="PANTHER" id="PTHR35149">
    <property type="entry name" value="SLL5132 PROTEIN"/>
    <property type="match status" value="1"/>
</dbReference>
<dbReference type="InterPro" id="IPR004919">
    <property type="entry name" value="GmrSD_N"/>
</dbReference>
<feature type="domain" description="GmrSD restriction endonucleases C-terminal" evidence="2">
    <location>
        <begin position="424"/>
        <end position="526"/>
    </location>
</feature>
<proteinExistence type="predicted"/>
<name>A0A5C8I244_9MICO</name>